<dbReference type="RefSeq" id="WP_044227649.1">
    <property type="nucleotide sequence ID" value="NZ_JBKAGJ010000003.1"/>
</dbReference>
<feature type="modified residue" description="N6-(pyridoxal phosphate)lysine" evidence="5">
    <location>
        <position position="264"/>
    </location>
</feature>
<evidence type="ECO:0000256" key="5">
    <source>
        <dbReference type="PIRSR" id="PIRSR602129-50"/>
    </source>
</evidence>
<dbReference type="Pfam" id="PF00282">
    <property type="entry name" value="Pyridoxal_deC"/>
    <property type="match status" value="1"/>
</dbReference>
<reference evidence="7 8" key="1">
    <citation type="journal article" date="2014" name="Int. J. Syst. Evol. Microbiol.">
        <title>Phaeodactylibacter xiamenensis gen. nov., sp. nov., a member of the family Saprospiraceae isolated from the marine alga Phaeodactylum tricornutum.</title>
        <authorList>
            <person name="Chen Z.Jr."/>
            <person name="Lei X."/>
            <person name="Lai Q."/>
            <person name="Li Y."/>
            <person name="Zhang B."/>
            <person name="Zhang J."/>
            <person name="Zhang H."/>
            <person name="Yang L."/>
            <person name="Zheng W."/>
            <person name="Tian Y."/>
            <person name="Yu Z."/>
            <person name="Xu H.Jr."/>
            <person name="Zheng T."/>
        </authorList>
    </citation>
    <scope>NUCLEOTIDE SEQUENCE [LARGE SCALE GENOMIC DNA]</scope>
    <source>
        <strain evidence="7 8">KD52</strain>
    </source>
</reference>
<dbReference type="InterPro" id="IPR015421">
    <property type="entry name" value="PyrdxlP-dep_Trfase_major"/>
</dbReference>
<organism evidence="7 8">
    <name type="scientific">Phaeodactylibacter xiamenensis</name>
    <dbReference type="NCBI Taxonomy" id="1524460"/>
    <lineage>
        <taxon>Bacteria</taxon>
        <taxon>Pseudomonadati</taxon>
        <taxon>Bacteroidota</taxon>
        <taxon>Saprospiria</taxon>
        <taxon>Saprospirales</taxon>
        <taxon>Haliscomenobacteraceae</taxon>
        <taxon>Phaeodactylibacter</taxon>
    </lineage>
</organism>
<dbReference type="SUPFAM" id="SSF53383">
    <property type="entry name" value="PLP-dependent transferases"/>
    <property type="match status" value="1"/>
</dbReference>
<dbReference type="GO" id="GO:0030170">
    <property type="term" value="F:pyridoxal phosphate binding"/>
    <property type="evidence" value="ECO:0007669"/>
    <property type="project" value="InterPro"/>
</dbReference>
<dbReference type="PANTHER" id="PTHR42735">
    <property type="match status" value="1"/>
</dbReference>
<keyword evidence="8" id="KW-1185">Reference proteome</keyword>
<accession>A0A098S379</accession>
<evidence type="ECO:0000256" key="3">
    <source>
        <dbReference type="ARBA" id="ARBA00023239"/>
    </source>
</evidence>
<dbReference type="OrthoDB" id="9803665at2"/>
<comment type="similarity">
    <text evidence="4">Belongs to the group II decarboxylase family. Sphingosine-1-phosphate lyase subfamily.</text>
</comment>
<comment type="caution">
    <text evidence="7">The sequence shown here is derived from an EMBL/GenBank/DDBJ whole genome shotgun (WGS) entry which is preliminary data.</text>
</comment>
<dbReference type="InterPro" id="IPR015424">
    <property type="entry name" value="PyrdxlP-dep_Trfase"/>
</dbReference>
<proteinExistence type="inferred from homology"/>
<gene>
    <name evidence="7" type="ORF">IX84_26535</name>
</gene>
<dbReference type="STRING" id="1524460.IX84_26535"/>
<dbReference type="Gene3D" id="3.40.640.10">
    <property type="entry name" value="Type I PLP-dependent aspartate aminotransferase-like (Major domain)"/>
    <property type="match status" value="1"/>
</dbReference>
<evidence type="ECO:0000256" key="6">
    <source>
        <dbReference type="RuleBase" id="RU000382"/>
    </source>
</evidence>
<evidence type="ECO:0000313" key="7">
    <source>
        <dbReference type="EMBL" id="KGE85647.1"/>
    </source>
</evidence>
<dbReference type="InterPro" id="IPR015422">
    <property type="entry name" value="PyrdxlP-dep_Trfase_small"/>
</dbReference>
<dbReference type="GO" id="GO:0016830">
    <property type="term" value="F:carbon-carbon lyase activity"/>
    <property type="evidence" value="ECO:0007669"/>
    <property type="project" value="InterPro"/>
</dbReference>
<protein>
    <submittedName>
        <fullName evidence="7">Cytochrome D ubiquinol oxidase subunit I</fullName>
    </submittedName>
</protein>
<dbReference type="EMBL" id="JPOS01000084">
    <property type="protein sequence ID" value="KGE85647.1"/>
    <property type="molecule type" value="Genomic_DNA"/>
</dbReference>
<dbReference type="AlphaFoldDB" id="A0A098S379"/>
<dbReference type="InterPro" id="IPR050477">
    <property type="entry name" value="GrpII_AminoAcid_Decarb"/>
</dbReference>
<keyword evidence="3 6" id="KW-0456">Lyase</keyword>
<dbReference type="Gene3D" id="3.90.1150.10">
    <property type="entry name" value="Aspartate Aminotransferase, domain 1"/>
    <property type="match status" value="1"/>
</dbReference>
<dbReference type="InterPro" id="IPR002129">
    <property type="entry name" value="PyrdxlP-dep_de-COase"/>
</dbReference>
<dbReference type="GO" id="GO:0019752">
    <property type="term" value="P:carboxylic acid metabolic process"/>
    <property type="evidence" value="ECO:0007669"/>
    <property type="project" value="InterPro"/>
</dbReference>
<evidence type="ECO:0000313" key="8">
    <source>
        <dbReference type="Proteomes" id="UP000029736"/>
    </source>
</evidence>
<name>A0A098S379_9BACT</name>
<evidence type="ECO:0000256" key="1">
    <source>
        <dbReference type="ARBA" id="ARBA00001933"/>
    </source>
</evidence>
<dbReference type="PANTHER" id="PTHR42735:SF6">
    <property type="entry name" value="SPHINGOSINE-1-PHOSPHATE LYASE 1"/>
    <property type="match status" value="1"/>
</dbReference>
<sequence>MQFWSKQTPAQIHQRVFEALGKNVDYKERSPLGLPASHLDEKVFTPQPAMLREAPFLATLVQNPNHIGCHTLGDSESFFAGTQEIERELIALCAVDILNGAEAGQFDGYVASGGTEANIQAMWIYRNYFMREHGAAATEIAILCSADAHYSMHKAANLLGVHGFAVATSPEDRCITASAIRETVAEAQTSGAKYFIVVCNMMTTMFGSVDHPEPYMEVLEETGQPYQLHVDGAYGGFFFPFSKIEHTLDFSNPRVTSITLDAHKMVQAPYGTGIFLIRKGWMKYAYTEEAQYVQGLDATLSGSRSGANAISVWMILMTYGPHGWFEKIHILNYRTEWLCQQLRGRAIRFYRHPGSNIVTIHKSGISREMAEQFGLVPDSHSQPEWYKVVVMDHVTIDALSELVEAL</sequence>
<evidence type="ECO:0000256" key="4">
    <source>
        <dbReference type="ARBA" id="ARBA00038302"/>
    </source>
</evidence>
<comment type="cofactor">
    <cofactor evidence="1 5 6">
        <name>pyridoxal 5'-phosphate</name>
        <dbReference type="ChEBI" id="CHEBI:597326"/>
    </cofactor>
</comment>
<keyword evidence="2 5" id="KW-0663">Pyridoxal phosphate</keyword>
<dbReference type="Proteomes" id="UP000029736">
    <property type="component" value="Unassembled WGS sequence"/>
</dbReference>
<evidence type="ECO:0000256" key="2">
    <source>
        <dbReference type="ARBA" id="ARBA00022898"/>
    </source>
</evidence>